<gene>
    <name evidence="1" type="primary">Polr2a_1</name>
    <name evidence="1" type="ORF">CM83_9467</name>
</gene>
<dbReference type="GO" id="GO:0000428">
    <property type="term" value="C:DNA-directed RNA polymerase complex"/>
    <property type="evidence" value="ECO:0007669"/>
    <property type="project" value="UniProtKB-KW"/>
</dbReference>
<dbReference type="EMBL" id="GBHO01021468">
    <property type="protein sequence ID" value="JAG22136.1"/>
    <property type="molecule type" value="Transcribed_RNA"/>
</dbReference>
<reference evidence="1" key="1">
    <citation type="journal article" date="2014" name="PLoS ONE">
        <title>Transcriptome-Based Identification of ABC Transporters in the Western Tarnished Plant Bug Lygus hesperus.</title>
        <authorList>
            <person name="Hull J.J."/>
            <person name="Chaney K."/>
            <person name="Geib S.M."/>
            <person name="Fabrick J.A."/>
            <person name="Brent C.S."/>
            <person name="Walsh D."/>
            <person name="Lavine L.C."/>
        </authorList>
    </citation>
    <scope>NUCLEOTIDE SEQUENCE</scope>
</reference>
<evidence type="ECO:0000313" key="1">
    <source>
        <dbReference type="EMBL" id="JAG22136.1"/>
    </source>
</evidence>
<keyword evidence="1" id="KW-0804">Transcription</keyword>
<organism evidence="1">
    <name type="scientific">Lygus hesperus</name>
    <name type="common">Western plant bug</name>
    <dbReference type="NCBI Taxonomy" id="30085"/>
    <lineage>
        <taxon>Eukaryota</taxon>
        <taxon>Metazoa</taxon>
        <taxon>Ecdysozoa</taxon>
        <taxon>Arthropoda</taxon>
        <taxon>Hexapoda</taxon>
        <taxon>Insecta</taxon>
        <taxon>Pterygota</taxon>
        <taxon>Neoptera</taxon>
        <taxon>Paraneoptera</taxon>
        <taxon>Hemiptera</taxon>
        <taxon>Heteroptera</taxon>
        <taxon>Panheteroptera</taxon>
        <taxon>Cimicomorpha</taxon>
        <taxon>Miridae</taxon>
        <taxon>Mirini</taxon>
        <taxon>Lygus</taxon>
    </lineage>
</organism>
<sequence length="136" mass="15087">MRTAWHDCRLIVYLPTIRTSSTFYTTSFSYSPTTCCDSISPTVHTTPPTSLYRSMCVCTCSGFFYPYYRMLIIVFSYISSFSPPLPPYSRLPPTSSFFSLSSSPLLVLPSCVSVNLPPCPLVPTAPLLLLSVVWSG</sequence>
<accession>A0A0A9XRA4</accession>
<keyword evidence="1" id="KW-0240">DNA-directed RNA polymerase</keyword>
<protein>
    <submittedName>
        <fullName evidence="1">DNA-directed RNA polymerase II subunit RPB1</fullName>
    </submittedName>
</protein>
<name>A0A0A9XRA4_LYGHE</name>
<proteinExistence type="predicted"/>
<reference evidence="1" key="2">
    <citation type="submission" date="2014-07" db="EMBL/GenBank/DDBJ databases">
        <authorList>
            <person name="Hull J."/>
        </authorList>
    </citation>
    <scope>NUCLEOTIDE SEQUENCE</scope>
</reference>
<dbReference type="AlphaFoldDB" id="A0A0A9XRA4"/>